<keyword evidence="3" id="KW-1185">Reference proteome</keyword>
<name>A0AAF0BKU5_9PROT</name>
<dbReference type="EMBL" id="CP116805">
    <property type="protein sequence ID" value="WCL53342.1"/>
    <property type="molecule type" value="Genomic_DNA"/>
</dbReference>
<dbReference type="InterPro" id="IPR004183">
    <property type="entry name" value="Xdiol_dOase_suB"/>
</dbReference>
<dbReference type="SUPFAM" id="SSF53213">
    <property type="entry name" value="LigB-like"/>
    <property type="match status" value="1"/>
</dbReference>
<dbReference type="Gene3D" id="3.40.830.10">
    <property type="entry name" value="LigB-like"/>
    <property type="match status" value="1"/>
</dbReference>
<dbReference type="GO" id="GO:0016702">
    <property type="term" value="F:oxidoreductase activity, acting on single donors with incorporation of molecular oxygen, incorporation of two atoms of oxygen"/>
    <property type="evidence" value="ECO:0007669"/>
    <property type="project" value="UniProtKB-ARBA"/>
</dbReference>
<dbReference type="KEGG" id="gso:PH603_12420"/>
<reference evidence="2" key="1">
    <citation type="submission" date="2023-01" db="EMBL/GenBank/DDBJ databases">
        <title>The genome sequence of Kordiimonadaceae bacterium 6D33.</title>
        <authorList>
            <person name="Liu Y."/>
        </authorList>
    </citation>
    <scope>NUCLEOTIDE SEQUENCE</scope>
    <source>
        <strain evidence="2">6D33</strain>
    </source>
</reference>
<gene>
    <name evidence="2" type="ORF">PH603_12420</name>
</gene>
<evidence type="ECO:0000313" key="2">
    <source>
        <dbReference type="EMBL" id="WCL53342.1"/>
    </source>
</evidence>
<sequence>MTIVSAFLLPGNPLPTLHPDNAPWRPLVAACNEVGAAIRATKPDVLLIYSTQWYAVLDQLWQARAEIAGVHVDEQWHDHGDLPFRLRTDTTLAAECVARANAAGIKSKGVDYDGFPIDTGTIVATGFVDPEAKIPTLIAACNLYHDFEKTEGLGAIARDAVLAQGKRAVVLAVGGLSSNYIDHDIDLSDDHIAKSDDDAANRQFLAAITDADGAGLRMAALDYAASTGTDMGMKHIAWILGTCRNIRGADVKAYGPTYGAGAAVIEFKLA</sequence>
<evidence type="ECO:0000259" key="1">
    <source>
        <dbReference type="Pfam" id="PF02900"/>
    </source>
</evidence>
<dbReference type="AlphaFoldDB" id="A0AAF0BKU5"/>
<evidence type="ECO:0000313" key="3">
    <source>
        <dbReference type="Proteomes" id="UP001217500"/>
    </source>
</evidence>
<dbReference type="Proteomes" id="UP001217500">
    <property type="component" value="Chromosome"/>
</dbReference>
<feature type="domain" description="Extradiol ring-cleavage dioxygenase class III enzyme subunit B" evidence="1">
    <location>
        <begin position="23"/>
        <end position="183"/>
    </location>
</feature>
<dbReference type="Pfam" id="PF02900">
    <property type="entry name" value="LigB"/>
    <property type="match status" value="1"/>
</dbReference>
<dbReference type="RefSeq" id="WP_289502854.1">
    <property type="nucleotide sequence ID" value="NZ_CP116805.1"/>
</dbReference>
<proteinExistence type="predicted"/>
<organism evidence="2 3">
    <name type="scientific">Gimibacter soli</name>
    <dbReference type="NCBI Taxonomy" id="3024400"/>
    <lineage>
        <taxon>Bacteria</taxon>
        <taxon>Pseudomonadati</taxon>
        <taxon>Pseudomonadota</taxon>
        <taxon>Alphaproteobacteria</taxon>
        <taxon>Kordiimonadales</taxon>
        <taxon>Temperatibacteraceae</taxon>
        <taxon>Gimibacter</taxon>
    </lineage>
</organism>
<protein>
    <submittedName>
        <fullName evidence="2">tRNA U-34 5-methylaminomethyl-2-thiouridine biosynthesis protein</fullName>
    </submittedName>
</protein>
<accession>A0AAF0BKU5</accession>
<dbReference type="GO" id="GO:0008198">
    <property type="term" value="F:ferrous iron binding"/>
    <property type="evidence" value="ECO:0007669"/>
    <property type="project" value="InterPro"/>
</dbReference>